<comment type="caution">
    <text evidence="3">The sequence shown here is derived from an EMBL/GenBank/DDBJ whole genome shotgun (WGS) entry which is preliminary data.</text>
</comment>
<sequence length="216" mass="23229">MTDKNDSKQVRLYGAGGHSQVIQSVLKQNGVEICEVFDDNPCLSHPLSKNITVTNRKNSLDFPHEGAPFIIAIGDNKQRNNIAEFLKTKFTKAIHRTAIMDPNSRIGDGTVIYAGAVIQANTIVGKHVIINTLASVDHDNIIHDFVHISPNAALCGLVEVGEGTHIGAGAVIIPKVKIGKWCTIGAGSVILKDVPDYAVVVGNPGRVIKMNRQLIV</sequence>
<evidence type="ECO:0000256" key="1">
    <source>
        <dbReference type="ARBA" id="ARBA00007274"/>
    </source>
</evidence>
<reference evidence="3 4" key="1">
    <citation type="submission" date="2020-03" db="EMBL/GenBank/DDBJ databases">
        <title>Tamlana sp. nov, isolated from XXX.</title>
        <authorList>
            <person name="Cao W.R."/>
        </authorList>
    </citation>
    <scope>NUCLEOTIDE SEQUENCE [LARGE SCALE GENOMIC DNA]</scope>
    <source>
        <strain evidence="3 4">HST1-43</strain>
    </source>
</reference>
<evidence type="ECO:0000313" key="4">
    <source>
        <dbReference type="Proteomes" id="UP000760545"/>
    </source>
</evidence>
<dbReference type="InterPro" id="IPR041561">
    <property type="entry name" value="PglD_N"/>
</dbReference>
<protein>
    <submittedName>
        <fullName evidence="3">Acetyltransferase</fullName>
    </submittedName>
</protein>
<dbReference type="InterPro" id="IPR001451">
    <property type="entry name" value="Hexapep"/>
</dbReference>
<dbReference type="PANTHER" id="PTHR43300">
    <property type="entry name" value="ACETYLTRANSFERASE"/>
    <property type="match status" value="1"/>
</dbReference>
<feature type="domain" description="PglD N-terminal" evidence="2">
    <location>
        <begin position="11"/>
        <end position="84"/>
    </location>
</feature>
<dbReference type="Pfam" id="PF17836">
    <property type="entry name" value="PglD_N"/>
    <property type="match status" value="1"/>
</dbReference>
<evidence type="ECO:0000259" key="2">
    <source>
        <dbReference type="Pfam" id="PF17836"/>
    </source>
</evidence>
<dbReference type="PANTHER" id="PTHR43300:SF7">
    <property type="entry name" value="UDP-N-ACETYLBACILLOSAMINE N-ACETYLTRANSFERASE"/>
    <property type="match status" value="1"/>
</dbReference>
<dbReference type="SUPFAM" id="SSF51161">
    <property type="entry name" value="Trimeric LpxA-like enzymes"/>
    <property type="match status" value="1"/>
</dbReference>
<dbReference type="RefSeq" id="WP_167917821.1">
    <property type="nucleotide sequence ID" value="NZ_JAAVJS010000010.1"/>
</dbReference>
<keyword evidence="4" id="KW-1185">Reference proteome</keyword>
<evidence type="ECO:0000313" key="3">
    <source>
        <dbReference type="EMBL" id="NJX15582.1"/>
    </source>
</evidence>
<accession>A0ABX1DBY5</accession>
<dbReference type="InterPro" id="IPR020019">
    <property type="entry name" value="AcTrfase_PglD-like"/>
</dbReference>
<dbReference type="Gene3D" id="2.160.10.10">
    <property type="entry name" value="Hexapeptide repeat proteins"/>
    <property type="match status" value="1"/>
</dbReference>
<proteinExistence type="inferred from homology"/>
<dbReference type="InterPro" id="IPR050179">
    <property type="entry name" value="Trans_hexapeptide_repeat"/>
</dbReference>
<dbReference type="InterPro" id="IPR011004">
    <property type="entry name" value="Trimer_LpxA-like_sf"/>
</dbReference>
<dbReference type="CDD" id="cd03360">
    <property type="entry name" value="LbH_AT_putative"/>
    <property type="match status" value="1"/>
</dbReference>
<dbReference type="NCBIfam" id="TIGR03570">
    <property type="entry name" value="NeuD_NnaD"/>
    <property type="match status" value="1"/>
</dbReference>
<dbReference type="Pfam" id="PF00132">
    <property type="entry name" value="Hexapep"/>
    <property type="match status" value="1"/>
</dbReference>
<gene>
    <name evidence="3" type="ORF">HC176_08775</name>
</gene>
<comment type="similarity">
    <text evidence="1">Belongs to the transferase hexapeptide repeat family.</text>
</comment>
<name>A0ABX1DBY5_9FLAO</name>
<dbReference type="EMBL" id="JAAVJS010000010">
    <property type="protein sequence ID" value="NJX15582.1"/>
    <property type="molecule type" value="Genomic_DNA"/>
</dbReference>
<dbReference type="Gene3D" id="3.40.50.20">
    <property type="match status" value="1"/>
</dbReference>
<organism evidence="3 4">
    <name type="scientific">Tamlana crocina</name>
    <dbReference type="NCBI Taxonomy" id="393006"/>
    <lineage>
        <taxon>Bacteria</taxon>
        <taxon>Pseudomonadati</taxon>
        <taxon>Bacteroidota</taxon>
        <taxon>Flavobacteriia</taxon>
        <taxon>Flavobacteriales</taxon>
        <taxon>Flavobacteriaceae</taxon>
        <taxon>Tamlana</taxon>
    </lineage>
</organism>
<dbReference type="Proteomes" id="UP000760545">
    <property type="component" value="Unassembled WGS sequence"/>
</dbReference>